<dbReference type="AlphaFoldDB" id="A0A2M7QJS2"/>
<evidence type="ECO:0000313" key="3">
    <source>
        <dbReference type="EMBL" id="PIY72569.1"/>
    </source>
</evidence>
<dbReference type="Pfam" id="PF00625">
    <property type="entry name" value="Guanylate_kin"/>
    <property type="match status" value="1"/>
</dbReference>
<name>A0A2M7QJS2_9BACT</name>
<comment type="caution">
    <text evidence="3">The sequence shown here is derived from an EMBL/GenBank/DDBJ whole genome shotgun (WGS) entry which is preliminary data.</text>
</comment>
<dbReference type="Proteomes" id="UP000229401">
    <property type="component" value="Unassembled WGS sequence"/>
</dbReference>
<accession>A0A2M7QJS2</accession>
<organism evidence="3 4">
    <name type="scientific">Candidatus Roizmanbacteria bacterium CG_4_10_14_0_8_um_filter_33_9</name>
    <dbReference type="NCBI Taxonomy" id="1974826"/>
    <lineage>
        <taxon>Bacteria</taxon>
        <taxon>Candidatus Roizmaniibacteriota</taxon>
    </lineage>
</organism>
<reference evidence="4" key="1">
    <citation type="submission" date="2017-09" db="EMBL/GenBank/DDBJ databases">
        <title>Depth-based differentiation of microbial function through sediment-hosted aquifers and enrichment of novel symbionts in the deep terrestrial subsurface.</title>
        <authorList>
            <person name="Probst A.J."/>
            <person name="Ladd B."/>
            <person name="Jarett J.K."/>
            <person name="Geller-Mcgrath D.E."/>
            <person name="Sieber C.M.K."/>
            <person name="Emerson J.B."/>
            <person name="Anantharaman K."/>
            <person name="Thomas B.C."/>
            <person name="Malmstrom R."/>
            <person name="Stieglmeier M."/>
            <person name="Klingl A."/>
            <person name="Woyke T."/>
            <person name="Ryan C.M."/>
            <person name="Banfield J.F."/>
        </authorList>
    </citation>
    <scope>NUCLEOTIDE SEQUENCE [LARGE SCALE GENOMIC DNA]</scope>
</reference>
<evidence type="ECO:0000256" key="1">
    <source>
        <dbReference type="ARBA" id="ARBA00022679"/>
    </source>
</evidence>
<dbReference type="GO" id="GO:0033863">
    <property type="term" value="F:ribose 1,5-bisphosphate phosphokinase activity"/>
    <property type="evidence" value="ECO:0007669"/>
    <property type="project" value="TreeGrafter"/>
</dbReference>
<dbReference type="EMBL" id="PFLI01000009">
    <property type="protein sequence ID" value="PIY72569.1"/>
    <property type="molecule type" value="Genomic_DNA"/>
</dbReference>
<dbReference type="GO" id="GO:0006015">
    <property type="term" value="P:5-phosphoribose 1-diphosphate biosynthetic process"/>
    <property type="evidence" value="ECO:0007669"/>
    <property type="project" value="TreeGrafter"/>
</dbReference>
<dbReference type="Gene3D" id="3.40.50.300">
    <property type="entry name" value="P-loop containing nucleotide triphosphate hydrolases"/>
    <property type="match status" value="1"/>
</dbReference>
<evidence type="ECO:0000259" key="2">
    <source>
        <dbReference type="Pfam" id="PF00625"/>
    </source>
</evidence>
<dbReference type="PANTHER" id="PTHR23117">
    <property type="entry name" value="GUANYLATE KINASE-RELATED"/>
    <property type="match status" value="1"/>
</dbReference>
<dbReference type="InterPro" id="IPR008145">
    <property type="entry name" value="GK/Ca_channel_bsu"/>
</dbReference>
<feature type="domain" description="Guanylate kinase/L-type calcium channel beta subunit" evidence="2">
    <location>
        <begin position="78"/>
        <end position="164"/>
    </location>
</feature>
<gene>
    <name evidence="3" type="ORF">COY87_00255</name>
</gene>
<dbReference type="SUPFAM" id="SSF52540">
    <property type="entry name" value="P-loop containing nucleoside triphosphate hydrolases"/>
    <property type="match status" value="1"/>
</dbReference>
<dbReference type="InterPro" id="IPR027417">
    <property type="entry name" value="P-loop_NTPase"/>
</dbReference>
<keyword evidence="1" id="KW-0808">Transferase</keyword>
<evidence type="ECO:0000313" key="4">
    <source>
        <dbReference type="Proteomes" id="UP000229401"/>
    </source>
</evidence>
<proteinExistence type="predicted"/>
<dbReference type="PANTHER" id="PTHR23117:SF8">
    <property type="entry name" value="RIBOSE 1,5-BISPHOSPHATE PHOSPHOKINASE PHNN"/>
    <property type="match status" value="1"/>
</dbReference>
<protein>
    <recommendedName>
        <fullName evidence="2">Guanylate kinase/L-type calcium channel beta subunit domain-containing protein</fullName>
    </recommendedName>
</protein>
<sequence length="273" mass="30622">MTSELLSKIPTYKHLLTDFVRSPEAMPFFHLLRDGQPMTPISLRNIFPGYGSFTQVGELIFCNNKKPLPGKCPKAVFTLMGPSTAGKDEVLKTASYRMFEGITRILTVTNRLRDSVVRREGLTSEYIFCSAEEIEQMIAAGQFIETVIQGGFTYGTPTASVEAALLEKSPFVVWRGDVNGSIAMRGWFAEHYPETPFVSLFVLPNMPPRQYFQRLADKRGWEDTIRWRLKRAIHDLAMAPSVADVILLNPPEPGGKPIRAAAAMCEFLESLRV</sequence>
<dbReference type="GO" id="GO:0005829">
    <property type="term" value="C:cytosol"/>
    <property type="evidence" value="ECO:0007669"/>
    <property type="project" value="TreeGrafter"/>
</dbReference>